<dbReference type="Proteomes" id="UP001142400">
    <property type="component" value="Unassembled WGS sequence"/>
</dbReference>
<gene>
    <name evidence="1" type="ORF">NQU54_12405</name>
</gene>
<evidence type="ECO:0000313" key="2">
    <source>
        <dbReference type="Proteomes" id="UP001142400"/>
    </source>
</evidence>
<proteinExistence type="predicted"/>
<protein>
    <recommendedName>
        <fullName evidence="3">Minor tail protein</fullName>
    </recommendedName>
</protein>
<dbReference type="EMBL" id="JANIIC010000011">
    <property type="protein sequence ID" value="MCQ8829867.1"/>
    <property type="molecule type" value="Genomic_DNA"/>
</dbReference>
<keyword evidence="2" id="KW-1185">Reference proteome</keyword>
<reference evidence="1" key="1">
    <citation type="submission" date="2022-06" db="EMBL/GenBank/DDBJ databases">
        <title>WGS of actinobacteria.</title>
        <authorList>
            <person name="Thawai C."/>
        </authorList>
    </citation>
    <scope>NUCLEOTIDE SEQUENCE</scope>
    <source>
        <strain evidence="1">DSM 42010</strain>
    </source>
</reference>
<sequence>MSDGGVRVISPAYRLLLCDLRTDQVIDSLPVQQLALDDYIGKAGAMSGTIPIPNAAVAARARAAIQPGRTAVWVERGHDLWWGGILWTASVATSGRGFLGVQIQAGTWDTYLSHRLLYDTLATTAPTDQYDIVRGLLDYVQNTPGGDLGIEYPTDVSGTLRERQYSRYDLPVVRDLLDQLGAVEDGFEWRIASYRDADGRRVKQLQLGTPTIRTGHADVVLDYPGPITSYSWPVDATVRANAWQSRGATNNTNQTADSVPLMSTLQLAEQDIAVGWPRLDGSSDYSTVEQQATLDAHAAADLAAARAGTVIPEITLDMTRAPISPAMLGSTVRVRIRDLWHPTPLDARYRVVGLAITPPERGRPESARLYLEAA</sequence>
<comment type="caution">
    <text evidence="1">The sequence shown here is derived from an EMBL/GenBank/DDBJ whole genome shotgun (WGS) entry which is preliminary data.</text>
</comment>
<dbReference type="RefSeq" id="WP_257631092.1">
    <property type="nucleotide sequence ID" value="NZ_JANIIC010000011.1"/>
</dbReference>
<evidence type="ECO:0008006" key="3">
    <source>
        <dbReference type="Google" id="ProtNLM"/>
    </source>
</evidence>
<dbReference type="AlphaFoldDB" id="A0A9X2LUK6"/>
<accession>A0A9X2LUK6</accession>
<name>A0A9X2LUK6_STRMQ</name>
<organism evidence="1 2">
    <name type="scientific">Streptomyces malaysiensis subsp. samsunensis</name>
    <dbReference type="NCBI Taxonomy" id="459658"/>
    <lineage>
        <taxon>Bacteria</taxon>
        <taxon>Bacillati</taxon>
        <taxon>Actinomycetota</taxon>
        <taxon>Actinomycetes</taxon>
        <taxon>Kitasatosporales</taxon>
        <taxon>Streptomycetaceae</taxon>
        <taxon>Streptomyces</taxon>
        <taxon>Streptomyces violaceusniger group</taxon>
    </lineage>
</organism>
<evidence type="ECO:0000313" key="1">
    <source>
        <dbReference type="EMBL" id="MCQ8829867.1"/>
    </source>
</evidence>